<evidence type="ECO:0000313" key="1">
    <source>
        <dbReference type="EMBL" id="PQJ11223.1"/>
    </source>
</evidence>
<dbReference type="EMBL" id="PPSL01000002">
    <property type="protein sequence ID" value="PQJ11223.1"/>
    <property type="molecule type" value="Genomic_DNA"/>
</dbReference>
<dbReference type="Proteomes" id="UP000239872">
    <property type="component" value="Unassembled WGS sequence"/>
</dbReference>
<accession>A0A2S7SWC7</accession>
<organism evidence="1 2">
    <name type="scientific">Flavipsychrobacter stenotrophus</name>
    <dbReference type="NCBI Taxonomy" id="2077091"/>
    <lineage>
        <taxon>Bacteria</taxon>
        <taxon>Pseudomonadati</taxon>
        <taxon>Bacteroidota</taxon>
        <taxon>Chitinophagia</taxon>
        <taxon>Chitinophagales</taxon>
        <taxon>Chitinophagaceae</taxon>
        <taxon>Flavipsychrobacter</taxon>
    </lineage>
</organism>
<protein>
    <submittedName>
        <fullName evidence="1">Uncharacterized protein</fullName>
    </submittedName>
</protein>
<proteinExistence type="predicted"/>
<comment type="caution">
    <text evidence="1">The sequence shown here is derived from an EMBL/GenBank/DDBJ whole genome shotgun (WGS) entry which is preliminary data.</text>
</comment>
<name>A0A2S7SWC7_9BACT</name>
<dbReference type="AlphaFoldDB" id="A0A2S7SWC7"/>
<gene>
    <name evidence="1" type="ORF">CJD36_005300</name>
</gene>
<reference evidence="1 2" key="1">
    <citation type="submission" date="2018-01" db="EMBL/GenBank/DDBJ databases">
        <title>A novel member of the phylum Bacteroidetes isolated from glacier ice.</title>
        <authorList>
            <person name="Liu Q."/>
            <person name="Xin Y.-H."/>
        </authorList>
    </citation>
    <scope>NUCLEOTIDE SEQUENCE [LARGE SCALE GENOMIC DNA]</scope>
    <source>
        <strain evidence="1 2">RB1R16</strain>
    </source>
</reference>
<dbReference type="RefSeq" id="WP_105038102.1">
    <property type="nucleotide sequence ID" value="NZ_PPSL01000002.1"/>
</dbReference>
<sequence>MRRIALSFFIFIVYTSYGTTWPVAYPYKQRIEGQKVRVEAIAYNPYESATVPSGKTNVYYKDELLYSIDKYYRNNIYTSDDGHYFAIVYSINDVRINEFNRNDGDQINFNRRIIEIFKDGVLYKNVFLRDIIDTTDVVKNGHYFEWSYYIDINGFRDAEYGCEACNEVYGKKALKKLDTGYIDSSSYFECIRQCDSARNKETELNIAMNANYVENNTLVVLTSQRSAVRINFNTLDIQRVQFNTVVPDKEKYNPPKLIRRYNELKIPDKFYLPNLDNGMKFEDAVAALFGLKSDGEQKAIFDVFIRPTIDVAGHCVDLYVDVNDLRISEYHSDNTQNKDMTEKLYKWCKEQVFSSKKIPKGFEKYQFYGIIDLYGK</sequence>
<keyword evidence="2" id="KW-1185">Reference proteome</keyword>
<evidence type="ECO:0000313" key="2">
    <source>
        <dbReference type="Proteomes" id="UP000239872"/>
    </source>
</evidence>